<dbReference type="Gene3D" id="3.40.50.720">
    <property type="entry name" value="NAD(P)-binding Rossmann-like Domain"/>
    <property type="match status" value="1"/>
</dbReference>
<sequence>MADIAYLGLGLMGRGMVRNLLKAGHSVHAWNRSAVDLPEEVTGHAGYHAAASVAAAVAGRDRIMLCVTGPDAQRALLLGPDGAFAHAAKGTVVVDSTTTDPAVSRALATAAAEAGHAYLDAPVYGSKAQAWDGTIGFIVGGEAAVLDSVRPILEAISGGAFHLGPNGAGAVMKLIGNLLSAAQTAALGEGLALARKNGLAAEGVIEVLDRFGGSSSVIRGAARKTLANDFEPAFHLKNMAKDIGLMLDLGKASGVPMLGTAVTAELYRAALAAGYGELQANAVHKVQFALAGIKE</sequence>
<dbReference type="InterPro" id="IPR036291">
    <property type="entry name" value="NAD(P)-bd_dom_sf"/>
</dbReference>
<dbReference type="InterPro" id="IPR013328">
    <property type="entry name" value="6PGD_dom2"/>
</dbReference>
<dbReference type="RefSeq" id="WP_309796818.1">
    <property type="nucleotide sequence ID" value="NZ_JAVDPW010000007.1"/>
</dbReference>
<evidence type="ECO:0000259" key="3">
    <source>
        <dbReference type="Pfam" id="PF03446"/>
    </source>
</evidence>
<keyword evidence="6" id="KW-1185">Reference proteome</keyword>
<dbReference type="Pfam" id="PF03446">
    <property type="entry name" value="NAD_binding_2"/>
    <property type="match status" value="1"/>
</dbReference>
<name>A0ABU1JSC6_9PROT</name>
<dbReference type="PIRSF" id="PIRSF000103">
    <property type="entry name" value="HIBADH"/>
    <property type="match status" value="1"/>
</dbReference>
<reference evidence="5 6" key="1">
    <citation type="submission" date="2023-07" db="EMBL/GenBank/DDBJ databases">
        <title>Sorghum-associated microbial communities from plants grown in Nebraska, USA.</title>
        <authorList>
            <person name="Schachtman D."/>
        </authorList>
    </citation>
    <scope>NUCLEOTIDE SEQUENCE [LARGE SCALE GENOMIC DNA]</scope>
    <source>
        <strain evidence="5 6">584</strain>
    </source>
</reference>
<evidence type="ECO:0000259" key="4">
    <source>
        <dbReference type="Pfam" id="PF14833"/>
    </source>
</evidence>
<dbReference type="EMBL" id="JAVDPW010000007">
    <property type="protein sequence ID" value="MDR6291526.1"/>
    <property type="molecule type" value="Genomic_DNA"/>
</dbReference>
<keyword evidence="2" id="KW-0520">NAD</keyword>
<dbReference type="InterPro" id="IPR006115">
    <property type="entry name" value="6PGDH_NADP-bd"/>
</dbReference>
<dbReference type="Gene3D" id="1.10.1040.10">
    <property type="entry name" value="N-(1-d-carboxylethyl)-l-norvaline Dehydrogenase, domain 2"/>
    <property type="match status" value="1"/>
</dbReference>
<dbReference type="InterPro" id="IPR029154">
    <property type="entry name" value="HIBADH-like_NADP-bd"/>
</dbReference>
<dbReference type="InterPro" id="IPR051265">
    <property type="entry name" value="HIBADH-related_NP60_sf"/>
</dbReference>
<feature type="domain" description="3-hydroxyisobutyrate dehydrogenase-like NAD-binding" evidence="4">
    <location>
        <begin position="167"/>
        <end position="285"/>
    </location>
</feature>
<dbReference type="InterPro" id="IPR002204">
    <property type="entry name" value="3-OH-isobutyrate_DH-rel_CS"/>
</dbReference>
<dbReference type="PROSITE" id="PS00895">
    <property type="entry name" value="3_HYDROXYISOBUT_DH"/>
    <property type="match status" value="1"/>
</dbReference>
<accession>A0ABU1JSC6</accession>
<organism evidence="5 6">
    <name type="scientific">Inquilinus ginsengisoli</name>
    <dbReference type="NCBI Taxonomy" id="363840"/>
    <lineage>
        <taxon>Bacteria</taxon>
        <taxon>Pseudomonadati</taxon>
        <taxon>Pseudomonadota</taxon>
        <taxon>Alphaproteobacteria</taxon>
        <taxon>Rhodospirillales</taxon>
        <taxon>Rhodospirillaceae</taxon>
        <taxon>Inquilinus</taxon>
    </lineage>
</organism>
<dbReference type="SUPFAM" id="SSF51735">
    <property type="entry name" value="NAD(P)-binding Rossmann-fold domains"/>
    <property type="match status" value="1"/>
</dbReference>
<dbReference type="InterPro" id="IPR015815">
    <property type="entry name" value="HIBADH-related"/>
</dbReference>
<evidence type="ECO:0000313" key="5">
    <source>
        <dbReference type="EMBL" id="MDR6291526.1"/>
    </source>
</evidence>
<comment type="caution">
    <text evidence="5">The sequence shown here is derived from an EMBL/GenBank/DDBJ whole genome shotgun (WGS) entry which is preliminary data.</text>
</comment>
<dbReference type="PANTHER" id="PTHR43580">
    <property type="entry name" value="OXIDOREDUCTASE GLYR1-RELATED"/>
    <property type="match status" value="1"/>
</dbReference>
<evidence type="ECO:0000256" key="2">
    <source>
        <dbReference type="ARBA" id="ARBA00023027"/>
    </source>
</evidence>
<dbReference type="Proteomes" id="UP001262410">
    <property type="component" value="Unassembled WGS sequence"/>
</dbReference>
<evidence type="ECO:0000313" key="6">
    <source>
        <dbReference type="Proteomes" id="UP001262410"/>
    </source>
</evidence>
<dbReference type="SUPFAM" id="SSF48179">
    <property type="entry name" value="6-phosphogluconate dehydrogenase C-terminal domain-like"/>
    <property type="match status" value="1"/>
</dbReference>
<evidence type="ECO:0000256" key="1">
    <source>
        <dbReference type="ARBA" id="ARBA00023002"/>
    </source>
</evidence>
<feature type="domain" description="6-phosphogluconate dehydrogenase NADP-binding" evidence="3">
    <location>
        <begin position="3"/>
        <end position="163"/>
    </location>
</feature>
<dbReference type="InterPro" id="IPR008927">
    <property type="entry name" value="6-PGluconate_DH-like_C_sf"/>
</dbReference>
<gene>
    <name evidence="5" type="ORF">E9232_004060</name>
</gene>
<keyword evidence="1" id="KW-0560">Oxidoreductase</keyword>
<dbReference type="Pfam" id="PF14833">
    <property type="entry name" value="NAD_binding_11"/>
    <property type="match status" value="1"/>
</dbReference>
<protein>
    <submittedName>
        <fullName evidence="5">3-hydroxyisobutyrate dehydrogenase-like beta-hydroxyacid dehydrogenase</fullName>
    </submittedName>
</protein>
<proteinExistence type="predicted"/>
<dbReference type="PANTHER" id="PTHR43580:SF2">
    <property type="entry name" value="CYTOKINE-LIKE NUCLEAR FACTOR N-PAC"/>
    <property type="match status" value="1"/>
</dbReference>